<name>A0ABN2RSI3_9MICO</name>
<dbReference type="InterPro" id="IPR006748">
    <property type="entry name" value="NH2Glyco/OHUrea_AB-resist_kin"/>
</dbReference>
<keyword evidence="2" id="KW-1185">Reference proteome</keyword>
<comment type="caution">
    <text evidence="1">The sequence shown here is derived from an EMBL/GenBank/DDBJ whole genome shotgun (WGS) entry which is preliminary data.</text>
</comment>
<dbReference type="Proteomes" id="UP001500013">
    <property type="component" value="Unassembled WGS sequence"/>
</dbReference>
<sequence>MIVPPRSREAWIAHGGESVRDWLDRLPWLSEELMDRWSCVPAGDVRAGFGGVVLPVRRADGTRAVLKLSLPGEGDDLESAVLATWAGRGAVRLLERDDALRARLLENLEDRSLAEVEDAEVSMAVVGDLARRLAVPAAGGLPRLSEACARWERELPRMNQLAAHALSPRAVAVAVATCRELGAEQPETVLHGDLHQNNVLRGRREEWLAIDPLGLVGDLASECLTHLRDRWVELHRQDQPHRALRRRIDIFADAAHIDRERARRWTQLRAAVTSLRSRLDTAPVDDHGLHAWVASVL</sequence>
<accession>A0ABN2RSI3</accession>
<dbReference type="SUPFAM" id="SSF56112">
    <property type="entry name" value="Protein kinase-like (PK-like)"/>
    <property type="match status" value="1"/>
</dbReference>
<gene>
    <name evidence="1" type="ORF">GCM10009817_12930</name>
</gene>
<dbReference type="EMBL" id="BAAAPU010000004">
    <property type="protein sequence ID" value="GAA1974164.1"/>
    <property type="molecule type" value="Genomic_DNA"/>
</dbReference>
<proteinExistence type="predicted"/>
<dbReference type="Pfam" id="PF04655">
    <property type="entry name" value="APH_6_hur"/>
    <property type="match status" value="1"/>
</dbReference>
<evidence type="ECO:0000313" key="2">
    <source>
        <dbReference type="Proteomes" id="UP001500013"/>
    </source>
</evidence>
<reference evidence="1 2" key="1">
    <citation type="journal article" date="2019" name="Int. J. Syst. Evol. Microbiol.">
        <title>The Global Catalogue of Microorganisms (GCM) 10K type strain sequencing project: providing services to taxonomists for standard genome sequencing and annotation.</title>
        <authorList>
            <consortium name="The Broad Institute Genomics Platform"/>
            <consortium name="The Broad Institute Genome Sequencing Center for Infectious Disease"/>
            <person name="Wu L."/>
            <person name="Ma J."/>
        </authorList>
    </citation>
    <scope>NUCLEOTIDE SEQUENCE [LARGE SCALE GENOMIC DNA]</scope>
    <source>
        <strain evidence="1 2">JCM 15628</strain>
    </source>
</reference>
<protein>
    <submittedName>
        <fullName evidence="1">Aminoglycoside phosphotransferase family protein</fullName>
    </submittedName>
</protein>
<dbReference type="InterPro" id="IPR011009">
    <property type="entry name" value="Kinase-like_dom_sf"/>
</dbReference>
<organism evidence="1 2">
    <name type="scientific">Terrabacter lapilli</name>
    <dbReference type="NCBI Taxonomy" id="436231"/>
    <lineage>
        <taxon>Bacteria</taxon>
        <taxon>Bacillati</taxon>
        <taxon>Actinomycetota</taxon>
        <taxon>Actinomycetes</taxon>
        <taxon>Micrococcales</taxon>
        <taxon>Intrasporangiaceae</taxon>
        <taxon>Terrabacter</taxon>
    </lineage>
</organism>
<evidence type="ECO:0000313" key="1">
    <source>
        <dbReference type="EMBL" id="GAA1974164.1"/>
    </source>
</evidence>